<feature type="non-terminal residue" evidence="1">
    <location>
        <position position="439"/>
    </location>
</feature>
<reference evidence="1" key="1">
    <citation type="submission" date="2022-09" db="EMBL/GenBank/DDBJ databases">
        <title>A Global Phylogenomic Analysis of the Shiitake Genus Lentinula.</title>
        <authorList>
            <consortium name="DOE Joint Genome Institute"/>
            <person name="Sierra-Patev S."/>
            <person name="Min B."/>
            <person name="Naranjo-Ortiz M."/>
            <person name="Looney B."/>
            <person name="Konkel Z."/>
            <person name="Slot J.C."/>
            <person name="Sakamoto Y."/>
            <person name="Steenwyk J.L."/>
            <person name="Rokas A."/>
            <person name="Carro J."/>
            <person name="Camarero S."/>
            <person name="Ferreira P."/>
            <person name="Molpeceres G."/>
            <person name="Ruiz-Duenas F.J."/>
            <person name="Serrano A."/>
            <person name="Henrissat B."/>
            <person name="Drula E."/>
            <person name="Hughes K.W."/>
            <person name="Mata J.L."/>
            <person name="Ishikawa N.K."/>
            <person name="Vargas-Isla R."/>
            <person name="Ushijima S."/>
            <person name="Smith C.A."/>
            <person name="Ahrendt S."/>
            <person name="Andreopoulos W."/>
            <person name="He G."/>
            <person name="Labutti K."/>
            <person name="Lipzen A."/>
            <person name="Ng V."/>
            <person name="Riley R."/>
            <person name="Sandor L."/>
            <person name="Barry K."/>
            <person name="Martinez A.T."/>
            <person name="Xiao Y."/>
            <person name="Gibbons J.G."/>
            <person name="Terashima K."/>
            <person name="Grigoriev I.V."/>
            <person name="Hibbett D.S."/>
        </authorList>
    </citation>
    <scope>NUCLEOTIDE SEQUENCE</scope>
    <source>
        <strain evidence="1">TMI1499</strain>
    </source>
</reference>
<evidence type="ECO:0000313" key="1">
    <source>
        <dbReference type="EMBL" id="KAJ3804306.1"/>
    </source>
</evidence>
<accession>A0ACC1TIP5</accession>
<gene>
    <name evidence="1" type="ORF">F5876DRAFT_83396</name>
</gene>
<dbReference type="Proteomes" id="UP001163835">
    <property type="component" value="Unassembled WGS sequence"/>
</dbReference>
<dbReference type="EMBL" id="MU796105">
    <property type="protein sequence ID" value="KAJ3804306.1"/>
    <property type="molecule type" value="Genomic_DNA"/>
</dbReference>
<name>A0ACC1TIP5_9AGAR</name>
<proteinExistence type="predicted"/>
<sequence>MSEDLFTSQSSIIPPKRKSVCLTHGKGDFFHALIDDDVFTCLNRRPHNFPIVPSREQSLNPSPNSATLPDFYTPRWVISSIPFLGFAPSSNPFRFHFLKCLDHGFSTLSIEKDSLSKTYALIPSLQEDWDLLERNMRAFLRACMKINRLAIPDDLHLWPLPNFYGYHARWKTEAEARIAGMRSRQAFIPLIACISFFLRMLYHLENKWVDIVALYIPPNEPDSFLGKRQKEYAELRRGPAPAKWEWQELLRKETSISSEWLAYFHQIMDIPAVGAFVDVHNSGCLPWLPVFLESKMPLMLYWGQIHDWSVPKFFNFVIPFPNPIAFPIPNSTTVDMLSATQTSYPPPLSEDHSFNRTKVSTHKPKLCYPHITGGSLPRNNEDLFTFIQRREAYRLKVIASEAASECQSRLQQEENARRDRPPGRKGARVYYWDLVEGIR</sequence>
<organism evidence="1 2">
    <name type="scientific">Lentinula aff. lateritia</name>
    <dbReference type="NCBI Taxonomy" id="2804960"/>
    <lineage>
        <taxon>Eukaryota</taxon>
        <taxon>Fungi</taxon>
        <taxon>Dikarya</taxon>
        <taxon>Basidiomycota</taxon>
        <taxon>Agaricomycotina</taxon>
        <taxon>Agaricomycetes</taxon>
        <taxon>Agaricomycetidae</taxon>
        <taxon>Agaricales</taxon>
        <taxon>Marasmiineae</taxon>
        <taxon>Omphalotaceae</taxon>
        <taxon>Lentinula</taxon>
    </lineage>
</organism>
<evidence type="ECO:0000313" key="2">
    <source>
        <dbReference type="Proteomes" id="UP001163835"/>
    </source>
</evidence>
<protein>
    <submittedName>
        <fullName evidence="1">Uncharacterized protein</fullName>
    </submittedName>
</protein>
<keyword evidence="2" id="KW-1185">Reference proteome</keyword>
<comment type="caution">
    <text evidence="1">The sequence shown here is derived from an EMBL/GenBank/DDBJ whole genome shotgun (WGS) entry which is preliminary data.</text>
</comment>